<name>A0A8T0PLN0_PANVG</name>
<dbReference type="Proteomes" id="UP000823388">
    <property type="component" value="Chromosome 8K"/>
</dbReference>
<protein>
    <submittedName>
        <fullName evidence="1">Uncharacterized protein</fullName>
    </submittedName>
</protein>
<evidence type="ECO:0000313" key="1">
    <source>
        <dbReference type="EMBL" id="KAG2563181.1"/>
    </source>
</evidence>
<organism evidence="1 2">
    <name type="scientific">Panicum virgatum</name>
    <name type="common">Blackwell switchgrass</name>
    <dbReference type="NCBI Taxonomy" id="38727"/>
    <lineage>
        <taxon>Eukaryota</taxon>
        <taxon>Viridiplantae</taxon>
        <taxon>Streptophyta</taxon>
        <taxon>Embryophyta</taxon>
        <taxon>Tracheophyta</taxon>
        <taxon>Spermatophyta</taxon>
        <taxon>Magnoliopsida</taxon>
        <taxon>Liliopsida</taxon>
        <taxon>Poales</taxon>
        <taxon>Poaceae</taxon>
        <taxon>PACMAD clade</taxon>
        <taxon>Panicoideae</taxon>
        <taxon>Panicodae</taxon>
        <taxon>Paniceae</taxon>
        <taxon>Panicinae</taxon>
        <taxon>Panicum</taxon>
        <taxon>Panicum sect. Hiantes</taxon>
    </lineage>
</organism>
<gene>
    <name evidence="1" type="ORF">PVAP13_8KG268200</name>
</gene>
<evidence type="ECO:0000313" key="2">
    <source>
        <dbReference type="Proteomes" id="UP000823388"/>
    </source>
</evidence>
<comment type="caution">
    <text evidence="1">The sequence shown here is derived from an EMBL/GenBank/DDBJ whole genome shotgun (WGS) entry which is preliminary data.</text>
</comment>
<dbReference type="EMBL" id="CM029051">
    <property type="protein sequence ID" value="KAG2563181.1"/>
    <property type="molecule type" value="Genomic_DNA"/>
</dbReference>
<accession>A0A8T0PLN0</accession>
<dbReference type="AlphaFoldDB" id="A0A8T0PLN0"/>
<keyword evidence="2" id="KW-1185">Reference proteome</keyword>
<reference evidence="1" key="1">
    <citation type="submission" date="2020-05" db="EMBL/GenBank/DDBJ databases">
        <title>WGS assembly of Panicum virgatum.</title>
        <authorList>
            <person name="Lovell J.T."/>
            <person name="Jenkins J."/>
            <person name="Shu S."/>
            <person name="Juenger T.E."/>
            <person name="Schmutz J."/>
        </authorList>
    </citation>
    <scope>NUCLEOTIDE SEQUENCE</scope>
    <source>
        <strain evidence="1">AP13</strain>
    </source>
</reference>
<proteinExistence type="predicted"/>
<sequence length="108" mass="12002">MSDLVVLWYLRSVSMVTSFGSKLSSDGTPSTTSTFRQSKILIFCNLESPLILLSFGQSNTSGSTTEGKQFSTAASCLYHGVHFHKTKNEELQDHYETMFSLHETIINA</sequence>